<sequence length="67" mass="7807">MNINNKIIKVINDNLAINSEFEFVAELGDLTLADIYYIEKISTINSIKEKFSYQIIDNTYIKIHYSC</sequence>
<organism evidence="1 2">
    <name type="scientific">Clostridium saccharobutylicum</name>
    <dbReference type="NCBI Taxonomy" id="169679"/>
    <lineage>
        <taxon>Bacteria</taxon>
        <taxon>Bacillati</taxon>
        <taxon>Bacillota</taxon>
        <taxon>Clostridia</taxon>
        <taxon>Eubacteriales</taxon>
        <taxon>Clostridiaceae</taxon>
        <taxon>Clostridium</taxon>
    </lineage>
</organism>
<comment type="caution">
    <text evidence="1">The sequence shown here is derived from an EMBL/GenBank/DDBJ whole genome shotgun (WGS) entry which is preliminary data.</text>
</comment>
<proteinExistence type="predicted"/>
<dbReference type="EMBL" id="LZYZ01000003">
    <property type="protein sequence ID" value="OOM13738.1"/>
    <property type="molecule type" value="Genomic_DNA"/>
</dbReference>
<evidence type="ECO:0000313" key="2">
    <source>
        <dbReference type="Proteomes" id="UP000191154"/>
    </source>
</evidence>
<name>A0A1S8NBJ4_CLOSA</name>
<dbReference type="Proteomes" id="UP000191154">
    <property type="component" value="Unassembled WGS sequence"/>
</dbReference>
<accession>A0A1S8NBJ4</accession>
<evidence type="ECO:0000313" key="1">
    <source>
        <dbReference type="EMBL" id="OOM13738.1"/>
    </source>
</evidence>
<dbReference type="RefSeq" id="WP_077865133.1">
    <property type="nucleotide sequence ID" value="NZ_LZYZ01000003.1"/>
</dbReference>
<reference evidence="1 2" key="1">
    <citation type="submission" date="2016-05" db="EMBL/GenBank/DDBJ databases">
        <title>Microbial solvent formation.</title>
        <authorList>
            <person name="Poehlein A."/>
            <person name="Montoya Solano J.D."/>
            <person name="Flitsch S."/>
            <person name="Krabben P."/>
            <person name="Duerre P."/>
            <person name="Daniel R."/>
        </authorList>
    </citation>
    <scope>NUCLEOTIDE SEQUENCE [LARGE SCALE GENOMIC DNA]</scope>
    <source>
        <strain evidence="1 2">L1-8</strain>
    </source>
</reference>
<protein>
    <submittedName>
        <fullName evidence="1">Uncharacterized protein</fullName>
    </submittedName>
</protein>
<gene>
    <name evidence="1" type="ORF">CLOSAC_18240</name>
</gene>
<dbReference type="AlphaFoldDB" id="A0A1S8NBJ4"/>